<dbReference type="InterPro" id="IPR012020">
    <property type="entry name" value="ABHD4"/>
</dbReference>
<keyword evidence="2" id="KW-0808">Transferase</keyword>
<feature type="domain" description="Caspase family p10" evidence="9">
    <location>
        <begin position="342"/>
        <end position="394"/>
    </location>
</feature>
<evidence type="ECO:0000256" key="1">
    <source>
        <dbReference type="ARBA" id="ARBA00010884"/>
    </source>
</evidence>
<evidence type="ECO:0000256" key="7">
    <source>
        <dbReference type="ARBA" id="ARBA00080774"/>
    </source>
</evidence>
<comment type="caution">
    <text evidence="10">The sequence shown here is derived from an EMBL/GenBank/DDBJ whole genome shotgun (WGS) entry which is preliminary data.</text>
</comment>
<dbReference type="GO" id="GO:0051793">
    <property type="term" value="P:medium-chain fatty acid catabolic process"/>
    <property type="evidence" value="ECO:0007669"/>
    <property type="project" value="UniProtKB-ARBA"/>
</dbReference>
<evidence type="ECO:0000259" key="9">
    <source>
        <dbReference type="PROSITE" id="PS50207"/>
    </source>
</evidence>
<dbReference type="Proteomes" id="UP000222788">
    <property type="component" value="Unassembled WGS sequence"/>
</dbReference>
<evidence type="ECO:0000313" key="11">
    <source>
        <dbReference type="Proteomes" id="UP000222788"/>
    </source>
</evidence>
<dbReference type="OrthoDB" id="5954035at2759"/>
<dbReference type="GO" id="GO:0051792">
    <property type="term" value="P:medium-chain fatty acid biosynthetic process"/>
    <property type="evidence" value="ECO:0007669"/>
    <property type="project" value="TreeGrafter"/>
</dbReference>
<dbReference type="Gene3D" id="3.40.50.1820">
    <property type="entry name" value="alpha/beta hydrolase"/>
    <property type="match status" value="1"/>
</dbReference>
<proteinExistence type="inferred from homology"/>
<comment type="catalytic activity">
    <reaction evidence="4">
        <text>an aliphatic alcohol + acetyl-CoA = an acetyl ester + CoA</text>
        <dbReference type="Rhea" id="RHEA:17229"/>
        <dbReference type="ChEBI" id="CHEBI:2571"/>
        <dbReference type="ChEBI" id="CHEBI:47622"/>
        <dbReference type="ChEBI" id="CHEBI:57287"/>
        <dbReference type="ChEBI" id="CHEBI:57288"/>
        <dbReference type="EC" id="2.3.1.84"/>
    </reaction>
</comment>
<accession>A0A2C5XKX1</accession>
<feature type="active site" description="Charge relay system" evidence="8">
    <location>
        <position position="362"/>
    </location>
</feature>
<dbReference type="InterPro" id="IPR002138">
    <property type="entry name" value="Pept_C14_p10"/>
</dbReference>
<keyword evidence="3" id="KW-0378">Hydrolase</keyword>
<dbReference type="GO" id="GO:0004197">
    <property type="term" value="F:cysteine-type endopeptidase activity"/>
    <property type="evidence" value="ECO:0007669"/>
    <property type="project" value="InterPro"/>
</dbReference>
<dbReference type="GO" id="GO:0008126">
    <property type="term" value="F:acetylesterase activity"/>
    <property type="evidence" value="ECO:0007669"/>
    <property type="project" value="TreeGrafter"/>
</dbReference>
<feature type="active site" description="Charge relay system" evidence="8">
    <location>
        <position position="333"/>
    </location>
</feature>
<dbReference type="GO" id="GO:0006508">
    <property type="term" value="P:proteolysis"/>
    <property type="evidence" value="ECO:0007669"/>
    <property type="project" value="InterPro"/>
</dbReference>
<dbReference type="Pfam" id="PF00561">
    <property type="entry name" value="Abhydrolase_1"/>
    <property type="match status" value="1"/>
</dbReference>
<dbReference type="InterPro" id="IPR000073">
    <property type="entry name" value="AB_hydrolase_1"/>
</dbReference>
<dbReference type="STRING" id="1035309.A0A2C5XKX1"/>
<dbReference type="EMBL" id="APWK03000006">
    <property type="protein sequence ID" value="PHH55941.1"/>
    <property type="molecule type" value="Genomic_DNA"/>
</dbReference>
<dbReference type="FunFam" id="3.40.50.1820:FF:000137">
    <property type="entry name" value="EEB1p Acyl-coenzymeA:ethanol O-acyltransferase"/>
    <property type="match status" value="1"/>
</dbReference>
<evidence type="ECO:0000256" key="4">
    <source>
        <dbReference type="ARBA" id="ARBA00050620"/>
    </source>
</evidence>
<comment type="function">
    <text evidence="5">Displays enzymatic activity both for medium-chain fatty acid (MCFA) ethyl ester synthesis and hydrolysis (esterase activity). MCFA are toxic for yeast and this enzyme could thus be involved in their detoxification by esterification.</text>
</comment>
<organism evidence="10 11">
    <name type="scientific">Ceratocystis fimbriata CBS 114723</name>
    <dbReference type="NCBI Taxonomy" id="1035309"/>
    <lineage>
        <taxon>Eukaryota</taxon>
        <taxon>Fungi</taxon>
        <taxon>Dikarya</taxon>
        <taxon>Ascomycota</taxon>
        <taxon>Pezizomycotina</taxon>
        <taxon>Sordariomycetes</taxon>
        <taxon>Hypocreomycetidae</taxon>
        <taxon>Microascales</taxon>
        <taxon>Ceratocystidaceae</taxon>
        <taxon>Ceratocystis</taxon>
    </lineage>
</organism>
<sequence>MEWLGQANVTFTHNKEPVKFALKDGTQTDLLKVCEQATPACNLNPLYFNGHVQTAIAATSRDAPSLYYKRRIFESEEVNIPGTFTVDWVVPPNEEPKDATLPPRTTYWADSEFATMSSDDTKPTLVVMHGLSGGSHEAYLRHTIAPLFDSGKWEIVVINSRGCAWSKITSGIFYNARATWDVRQLIKWLGEKYPKRPLFAVGFSLGANILTNYMGEEGENCVLKTAVLCSNPFNLEVSNTCLRRTWIGREVYMKSMGNSMKKLACRHQDSIKKYTNYDYEKLMNITYLYEFDREIQPKTWGYPTETAYYRDASSSDAVTSICIPVLAVHAKDDPIAADEAMPYPEIATNPYTVMLATSLGGHLGWFEVGGGRWFTKPVCNYLNRMAFDVDLETLPKIDPMLNRKREYTYDAMKRHWENNA</sequence>
<dbReference type="EC" id="2.3.1.84" evidence="6"/>
<dbReference type="PROSITE" id="PS50207">
    <property type="entry name" value="CASPASE_P10"/>
    <property type="match status" value="1"/>
</dbReference>
<evidence type="ECO:0000256" key="5">
    <source>
        <dbReference type="ARBA" id="ARBA00054277"/>
    </source>
</evidence>
<dbReference type="GO" id="GO:0004026">
    <property type="term" value="F:alcohol O-acetyltransferase activity"/>
    <property type="evidence" value="ECO:0007669"/>
    <property type="project" value="UniProtKB-EC"/>
</dbReference>
<gene>
    <name evidence="10" type="primary">YMR210W</name>
    <name evidence="10" type="ORF">CFIMG_001167RA</name>
</gene>
<comment type="similarity">
    <text evidence="1">Belongs to the AB hydrolase superfamily. AB hydrolase 4 family.</text>
</comment>
<evidence type="ECO:0000313" key="10">
    <source>
        <dbReference type="EMBL" id="PHH55941.1"/>
    </source>
</evidence>
<protein>
    <recommendedName>
        <fullName evidence="6">alcohol O-acetyltransferase</fullName>
        <ecNumber evidence="6">2.3.1.84</ecNumber>
    </recommendedName>
    <alternativeName>
        <fullName evidence="7">Alcohol O-acetyltransferase</fullName>
    </alternativeName>
</protein>
<dbReference type="PIRSF" id="PIRSF005211">
    <property type="entry name" value="Ab_hydro_YheT"/>
    <property type="match status" value="1"/>
</dbReference>
<reference evidence="10 11" key="2">
    <citation type="journal article" date="2013" name="IMA Fungus">
        <title>IMA Genome-F 1: Ceratocystis fimbriata: Draft nuclear genome sequence for the plant pathogen, Ceratocystis fimbriata.</title>
        <authorList>
            <person name="Wilken P.M."/>
            <person name="Steenkamp E.T."/>
            <person name="Wingfield M.J."/>
            <person name="de Beer Z.W."/>
            <person name="Wingfield B.D."/>
        </authorList>
    </citation>
    <scope>NUCLEOTIDE SEQUENCE [LARGE SCALE GENOMIC DNA]</scope>
    <source>
        <strain evidence="10 11">CBS 114723</strain>
    </source>
</reference>
<dbReference type="GO" id="GO:0047372">
    <property type="term" value="F:monoacylglycerol lipase activity"/>
    <property type="evidence" value="ECO:0007669"/>
    <property type="project" value="TreeGrafter"/>
</dbReference>
<name>A0A2C5XKX1_9PEZI</name>
<dbReference type="PANTHER" id="PTHR10794:SF63">
    <property type="entry name" value="ALPHA_BETA HYDROLASE 1, ISOFORM A"/>
    <property type="match status" value="1"/>
</dbReference>
<dbReference type="SUPFAM" id="SSF53474">
    <property type="entry name" value="alpha/beta-Hydrolases"/>
    <property type="match status" value="1"/>
</dbReference>
<reference evidence="10 11" key="1">
    <citation type="journal article" date="2013" name="Fungal Biol.">
        <title>Analysis of microsatellite markers in the genome of the plant pathogen Ceratocystis fimbriata.</title>
        <authorList>
            <person name="Simpson M.C."/>
            <person name="Wilken P.M."/>
            <person name="Coetzee M.P."/>
            <person name="Wingfield M.J."/>
            <person name="Wingfield B.D."/>
        </authorList>
    </citation>
    <scope>NUCLEOTIDE SEQUENCE [LARGE SCALE GENOMIC DNA]</scope>
    <source>
        <strain evidence="10 11">CBS 114723</strain>
    </source>
</reference>
<dbReference type="PANTHER" id="PTHR10794">
    <property type="entry name" value="ABHYDROLASE DOMAIN-CONTAINING PROTEIN"/>
    <property type="match status" value="1"/>
</dbReference>
<dbReference type="InterPro" id="IPR029058">
    <property type="entry name" value="AB_hydrolase_fold"/>
</dbReference>
<feature type="active site" description="Charge relay system" evidence="8">
    <location>
        <position position="204"/>
    </location>
</feature>
<dbReference type="AlphaFoldDB" id="A0A2C5XKX1"/>
<evidence type="ECO:0000256" key="8">
    <source>
        <dbReference type="PIRSR" id="PIRSR005211-1"/>
    </source>
</evidence>
<dbReference type="InterPro" id="IPR050960">
    <property type="entry name" value="AB_hydrolase_4_sf"/>
</dbReference>
<keyword evidence="11" id="KW-1185">Reference proteome</keyword>
<evidence type="ECO:0000256" key="6">
    <source>
        <dbReference type="ARBA" id="ARBA00066969"/>
    </source>
</evidence>
<evidence type="ECO:0000256" key="2">
    <source>
        <dbReference type="ARBA" id="ARBA00022679"/>
    </source>
</evidence>
<evidence type="ECO:0000256" key="3">
    <source>
        <dbReference type="ARBA" id="ARBA00022801"/>
    </source>
</evidence>